<dbReference type="InterPro" id="IPR020612">
    <property type="entry name" value="Methylthiotransferase_CS"/>
</dbReference>
<comment type="cofactor">
    <cofactor evidence="1">
        <name>[4Fe-4S] cluster</name>
        <dbReference type="ChEBI" id="CHEBI:49883"/>
    </cofactor>
</comment>
<dbReference type="SFLD" id="SFLDG01123">
    <property type="entry name" value="methyltransferase_(Class_B)"/>
    <property type="match status" value="1"/>
</dbReference>
<accession>A0A194AJ41</accession>
<feature type="domain" description="B12-binding" evidence="7">
    <location>
        <begin position="1"/>
        <end position="178"/>
    </location>
</feature>
<dbReference type="GO" id="GO:0046872">
    <property type="term" value="F:metal ion binding"/>
    <property type="evidence" value="ECO:0007669"/>
    <property type="project" value="UniProtKB-KW"/>
</dbReference>
<dbReference type="GO" id="GO:0031419">
    <property type="term" value="F:cobalamin binding"/>
    <property type="evidence" value="ECO:0007669"/>
    <property type="project" value="InterPro"/>
</dbReference>
<dbReference type="InterPro" id="IPR034466">
    <property type="entry name" value="Methyltransferase_Class_B"/>
</dbReference>
<dbReference type="InterPro" id="IPR006158">
    <property type="entry name" value="Cobalamin-bd"/>
</dbReference>
<dbReference type="Proteomes" id="UP000095200">
    <property type="component" value="Unassembled WGS sequence"/>
</dbReference>
<dbReference type="SFLD" id="SFLDS00029">
    <property type="entry name" value="Radical_SAM"/>
    <property type="match status" value="1"/>
</dbReference>
<dbReference type="InterPro" id="IPR036724">
    <property type="entry name" value="Cobalamin-bd_sf"/>
</dbReference>
<keyword evidence="10" id="KW-1185">Reference proteome</keyword>
<dbReference type="SUPFAM" id="SSF102114">
    <property type="entry name" value="Radical SAM enzymes"/>
    <property type="match status" value="1"/>
</dbReference>
<keyword evidence="4" id="KW-0479">Metal-binding</keyword>
<dbReference type="InterPro" id="IPR058240">
    <property type="entry name" value="rSAM_sf"/>
</dbReference>
<dbReference type="SFLD" id="SFLDG01082">
    <property type="entry name" value="B12-binding_domain_containing"/>
    <property type="match status" value="1"/>
</dbReference>
<name>A0A194AJ41_9BACT</name>
<evidence type="ECO:0000256" key="5">
    <source>
        <dbReference type="ARBA" id="ARBA00023004"/>
    </source>
</evidence>
<evidence type="ECO:0000256" key="3">
    <source>
        <dbReference type="ARBA" id="ARBA00022691"/>
    </source>
</evidence>
<keyword evidence="2" id="KW-0004">4Fe-4S</keyword>
<dbReference type="PROSITE" id="PS01278">
    <property type="entry name" value="MTTASE_RADICAL"/>
    <property type="match status" value="1"/>
</dbReference>
<dbReference type="SMART" id="SM00729">
    <property type="entry name" value="Elp3"/>
    <property type="match status" value="1"/>
</dbReference>
<evidence type="ECO:0000256" key="6">
    <source>
        <dbReference type="ARBA" id="ARBA00023014"/>
    </source>
</evidence>
<dbReference type="Pfam" id="PF02310">
    <property type="entry name" value="B12-binding"/>
    <property type="match status" value="1"/>
</dbReference>
<dbReference type="InterPro" id="IPR007197">
    <property type="entry name" value="rSAM"/>
</dbReference>
<dbReference type="PROSITE" id="PS51918">
    <property type="entry name" value="RADICAL_SAM"/>
    <property type="match status" value="1"/>
</dbReference>
<reference evidence="10" key="1">
    <citation type="submission" date="2016-06" db="EMBL/GenBank/DDBJ databases">
        <title>Draft genome sequence of Desulfoplanes formicivorans strain Pf12B.</title>
        <authorList>
            <person name="Watanabe M."/>
            <person name="Kojima H."/>
            <person name="Fukui M."/>
        </authorList>
    </citation>
    <scope>NUCLEOTIDE SEQUENCE [LARGE SCALE GENOMIC DNA]</scope>
    <source>
        <strain evidence="10">Pf12B</strain>
    </source>
</reference>
<keyword evidence="3" id="KW-0949">S-adenosyl-L-methionine</keyword>
<dbReference type="GO" id="GO:0005829">
    <property type="term" value="C:cytosol"/>
    <property type="evidence" value="ECO:0007669"/>
    <property type="project" value="TreeGrafter"/>
</dbReference>
<protein>
    <submittedName>
        <fullName evidence="9">B12 binding domain protein</fullName>
    </submittedName>
</protein>
<comment type="caution">
    <text evidence="9">The sequence shown here is derived from an EMBL/GenBank/DDBJ whole genome shotgun (WGS) entry which is preliminary data.</text>
</comment>
<evidence type="ECO:0000313" key="9">
    <source>
        <dbReference type="EMBL" id="GAU09081.1"/>
    </source>
</evidence>
<dbReference type="PANTHER" id="PTHR43409:SF16">
    <property type="entry name" value="SLR0320 PROTEIN"/>
    <property type="match status" value="1"/>
</dbReference>
<evidence type="ECO:0000256" key="1">
    <source>
        <dbReference type="ARBA" id="ARBA00001966"/>
    </source>
</evidence>
<evidence type="ECO:0000259" key="8">
    <source>
        <dbReference type="PROSITE" id="PS51918"/>
    </source>
</evidence>
<gene>
    <name evidence="9" type="ORF">DPF_1801</name>
</gene>
<dbReference type="AlphaFoldDB" id="A0A194AJ41"/>
<organism evidence="9 10">
    <name type="scientific">Desulfoplanes formicivorans</name>
    <dbReference type="NCBI Taxonomy" id="1592317"/>
    <lineage>
        <taxon>Bacteria</taxon>
        <taxon>Pseudomonadati</taxon>
        <taxon>Thermodesulfobacteriota</taxon>
        <taxon>Desulfovibrionia</taxon>
        <taxon>Desulfovibrionales</taxon>
        <taxon>Desulfoplanaceae</taxon>
        <taxon>Desulfoplanes</taxon>
    </lineage>
</organism>
<dbReference type="InterPro" id="IPR023404">
    <property type="entry name" value="rSAM_horseshoe"/>
</dbReference>
<dbReference type="CDD" id="cd02068">
    <property type="entry name" value="radical_SAM_B12_BD"/>
    <property type="match status" value="1"/>
</dbReference>
<dbReference type="InterPro" id="IPR006638">
    <property type="entry name" value="Elp3/MiaA/NifB-like_rSAM"/>
</dbReference>
<dbReference type="STRING" id="1592317.DPF_1801"/>
<sequence length="544" mass="61452">MKILLIQPPIEDFYDTDVRLQPLGLCYLKAVVNRAFPEIEVLVKDFHQGCGRRTISLPRELRYLKTYYPGHDQSPFSSFSQYFHFGADVDTIAHFVQEYQPHLVGISSLFSPYYREVLACARAIKQCIDLPILIGGSHASAAPLTLLEDRNVDFVIQGEGERPFVAFLQALTSDRAWERVPNLGWKNKGRCILNPVEPNYPFASLPFPDLSDLDPRDYTFQGQPMCFVTTSRGCPHRCAFCSVHLTFGHGYQHRDPADIVEEIRLRYAQGYRVFDFEDDNLTLNKHDFSTLLDLLMETFAGKQVRFLAMNGISYLHLDRELLAKMRRVGFTHVNLSLVSAQAATLSRMHRPHPVARFKEVALAACEIGMHTVAYLILGLPGETLDEMIQTLVLLARLPVLVGASIFYLTPGSALARDFPPMTAEDIFASRSTAMAVTTEAFTRDDIYTLFVTARIINFFKGCVVDTPKKTVFEVLDAARGRGGRDRLGADILLRLCNEGVLYGAGRNKWFPLPRFRKALFDRIMACTNEIVTLEGKRISCCQWG</sequence>
<dbReference type="SUPFAM" id="SSF52242">
    <property type="entry name" value="Cobalamin (vitamin B12)-binding domain"/>
    <property type="match status" value="1"/>
</dbReference>
<evidence type="ECO:0000256" key="4">
    <source>
        <dbReference type="ARBA" id="ARBA00022723"/>
    </source>
</evidence>
<dbReference type="CDD" id="cd01335">
    <property type="entry name" value="Radical_SAM"/>
    <property type="match status" value="1"/>
</dbReference>
<dbReference type="PROSITE" id="PS51332">
    <property type="entry name" value="B12_BINDING"/>
    <property type="match status" value="1"/>
</dbReference>
<proteinExistence type="predicted"/>
<dbReference type="Pfam" id="PF04055">
    <property type="entry name" value="Radical_SAM"/>
    <property type="match status" value="1"/>
</dbReference>
<dbReference type="Gene3D" id="3.40.50.280">
    <property type="entry name" value="Cobalamin-binding domain"/>
    <property type="match status" value="1"/>
</dbReference>
<evidence type="ECO:0000259" key="7">
    <source>
        <dbReference type="PROSITE" id="PS51332"/>
    </source>
</evidence>
<dbReference type="InterPro" id="IPR051198">
    <property type="entry name" value="BchE-like"/>
</dbReference>
<dbReference type="GO" id="GO:0051539">
    <property type="term" value="F:4 iron, 4 sulfur cluster binding"/>
    <property type="evidence" value="ECO:0007669"/>
    <property type="project" value="UniProtKB-KW"/>
</dbReference>
<dbReference type="PANTHER" id="PTHR43409">
    <property type="entry name" value="ANAEROBIC MAGNESIUM-PROTOPORPHYRIN IX MONOMETHYL ESTER CYCLASE-RELATED"/>
    <property type="match status" value="1"/>
</dbReference>
<dbReference type="EMBL" id="BDFE01000016">
    <property type="protein sequence ID" value="GAU09081.1"/>
    <property type="molecule type" value="Genomic_DNA"/>
</dbReference>
<evidence type="ECO:0000313" key="10">
    <source>
        <dbReference type="Proteomes" id="UP000095200"/>
    </source>
</evidence>
<dbReference type="GO" id="GO:0003824">
    <property type="term" value="F:catalytic activity"/>
    <property type="evidence" value="ECO:0007669"/>
    <property type="project" value="InterPro"/>
</dbReference>
<evidence type="ECO:0000256" key="2">
    <source>
        <dbReference type="ARBA" id="ARBA00022485"/>
    </source>
</evidence>
<dbReference type="Gene3D" id="3.80.30.20">
    <property type="entry name" value="tm_1862 like domain"/>
    <property type="match status" value="1"/>
</dbReference>
<keyword evidence="5" id="KW-0408">Iron</keyword>
<feature type="domain" description="Radical SAM core" evidence="8">
    <location>
        <begin position="220"/>
        <end position="444"/>
    </location>
</feature>
<dbReference type="RefSeq" id="WP_069859246.1">
    <property type="nucleotide sequence ID" value="NZ_BDFE01000016.1"/>
</dbReference>
<keyword evidence="6" id="KW-0411">Iron-sulfur</keyword>